<dbReference type="Proteomes" id="UP000056090">
    <property type="component" value="Chromosome"/>
</dbReference>
<dbReference type="InterPro" id="IPR036847">
    <property type="entry name" value="RimP_C_sf"/>
</dbReference>
<evidence type="ECO:0000313" key="6">
    <source>
        <dbReference type="EMBL" id="AIF98749.1"/>
    </source>
</evidence>
<dbReference type="PANTHER" id="PTHR33867:SF1">
    <property type="entry name" value="RIBOSOME MATURATION FACTOR RIMP"/>
    <property type="match status" value="1"/>
</dbReference>
<evidence type="ECO:0000313" key="9">
    <source>
        <dbReference type="Proteomes" id="UP000263517"/>
    </source>
</evidence>
<gene>
    <name evidence="3" type="primary">rimP</name>
    <name evidence="7" type="ORF">DCW74_13030</name>
    <name evidence="6" type="ORF">EP13_08680</name>
</gene>
<dbReference type="Gene3D" id="2.30.30.180">
    <property type="entry name" value="Ribosome maturation factor RimP, C-terminal domain"/>
    <property type="match status" value="1"/>
</dbReference>
<sequence>MAKLEEKLTEMLEPGVEALGFELVGIEFVRAGKHSILRVFIDHENGITVDDCADVSHQVSAILDVEDPISTEYNLEVSSPGMDRPLFKEKHYVDSIGEIVQVRLSMPMDDRRNFKGKVLACENGIVSIEVDGQQFQLAVANIEKGNVVPTFD</sequence>
<dbReference type="GeneID" id="78254987"/>
<evidence type="ECO:0000259" key="5">
    <source>
        <dbReference type="Pfam" id="PF17384"/>
    </source>
</evidence>
<dbReference type="OrthoDB" id="9805006at2"/>
<dbReference type="PATRIC" id="fig|589873.4.peg.1921"/>
<comment type="function">
    <text evidence="3">Required for maturation of 30S ribosomal subunits.</text>
</comment>
<protein>
    <recommendedName>
        <fullName evidence="3">Ribosome maturation factor RimP</fullName>
    </recommendedName>
</protein>
<reference evidence="6 8" key="1">
    <citation type="submission" date="2014-06" db="EMBL/GenBank/DDBJ databases">
        <title>Genomes of Alteromonas australica, a world apart.</title>
        <authorList>
            <person name="Gonzaga A."/>
            <person name="Lopez-Perez M."/>
            <person name="Rodriguez-Valera F."/>
        </authorList>
    </citation>
    <scope>NUCLEOTIDE SEQUENCE [LARGE SCALE GENOMIC DNA]</scope>
    <source>
        <strain evidence="6 8">H 17</strain>
    </source>
</reference>
<comment type="subcellular location">
    <subcellularLocation>
        <location evidence="3">Cytoplasm</location>
    </subcellularLocation>
</comment>
<dbReference type="EMBL" id="CP008849">
    <property type="protein sequence ID" value="AIF98749.1"/>
    <property type="molecule type" value="Genomic_DNA"/>
</dbReference>
<dbReference type="GO" id="GO:0006412">
    <property type="term" value="P:translation"/>
    <property type="evidence" value="ECO:0007669"/>
    <property type="project" value="TreeGrafter"/>
</dbReference>
<evidence type="ECO:0000256" key="3">
    <source>
        <dbReference type="HAMAP-Rule" id="MF_01077"/>
    </source>
</evidence>
<evidence type="ECO:0000313" key="8">
    <source>
        <dbReference type="Proteomes" id="UP000056090"/>
    </source>
</evidence>
<dbReference type="EMBL" id="DNAN01000465">
    <property type="protein sequence ID" value="HAW76645.1"/>
    <property type="molecule type" value="Genomic_DNA"/>
</dbReference>
<comment type="similarity">
    <text evidence="3">Belongs to the RimP family.</text>
</comment>
<name>A0A075NVT5_9ALTE</name>
<dbReference type="SUPFAM" id="SSF74942">
    <property type="entry name" value="YhbC-like, C-terminal domain"/>
    <property type="match status" value="1"/>
</dbReference>
<dbReference type="HAMAP" id="MF_01077">
    <property type="entry name" value="RimP"/>
    <property type="match status" value="1"/>
</dbReference>
<evidence type="ECO:0000256" key="2">
    <source>
        <dbReference type="ARBA" id="ARBA00022517"/>
    </source>
</evidence>
<dbReference type="SUPFAM" id="SSF75420">
    <property type="entry name" value="YhbC-like, N-terminal domain"/>
    <property type="match status" value="1"/>
</dbReference>
<keyword evidence="1 3" id="KW-0963">Cytoplasm</keyword>
<dbReference type="InterPro" id="IPR003728">
    <property type="entry name" value="Ribosome_maturation_RimP"/>
</dbReference>
<dbReference type="RefSeq" id="WP_044058850.1">
    <property type="nucleotide sequence ID" value="NZ_CAJXAX010000001.1"/>
</dbReference>
<dbReference type="GO" id="GO:0005829">
    <property type="term" value="C:cytosol"/>
    <property type="evidence" value="ECO:0007669"/>
    <property type="project" value="TreeGrafter"/>
</dbReference>
<keyword evidence="2 3" id="KW-0690">Ribosome biogenesis</keyword>
<keyword evidence="8" id="KW-1185">Reference proteome</keyword>
<dbReference type="Gene3D" id="3.30.300.70">
    <property type="entry name" value="RimP-like superfamily, N-terminal"/>
    <property type="match status" value="1"/>
</dbReference>
<dbReference type="PANTHER" id="PTHR33867">
    <property type="entry name" value="RIBOSOME MATURATION FACTOR RIMP"/>
    <property type="match status" value="1"/>
</dbReference>
<evidence type="ECO:0000256" key="1">
    <source>
        <dbReference type="ARBA" id="ARBA00022490"/>
    </source>
</evidence>
<dbReference type="Proteomes" id="UP000263517">
    <property type="component" value="Unassembled WGS sequence"/>
</dbReference>
<evidence type="ECO:0000259" key="4">
    <source>
        <dbReference type="Pfam" id="PF02576"/>
    </source>
</evidence>
<organism evidence="6 8">
    <name type="scientific">Alteromonas australica</name>
    <dbReference type="NCBI Taxonomy" id="589873"/>
    <lineage>
        <taxon>Bacteria</taxon>
        <taxon>Pseudomonadati</taxon>
        <taxon>Pseudomonadota</taxon>
        <taxon>Gammaproteobacteria</taxon>
        <taxon>Alteromonadales</taxon>
        <taxon>Alteromonadaceae</taxon>
        <taxon>Alteromonas/Salinimonas group</taxon>
        <taxon>Alteromonas</taxon>
    </lineage>
</organism>
<dbReference type="KEGG" id="aal:EP13_08680"/>
<dbReference type="FunFam" id="3.30.300.70:FF:000001">
    <property type="entry name" value="Ribosome maturation factor RimP"/>
    <property type="match status" value="1"/>
</dbReference>
<dbReference type="Pfam" id="PF17384">
    <property type="entry name" value="DUF150_C"/>
    <property type="match status" value="1"/>
</dbReference>
<feature type="domain" description="Ribosome maturation factor RimP C-terminal" evidence="5">
    <location>
        <begin position="86"/>
        <end position="151"/>
    </location>
</feature>
<dbReference type="InterPro" id="IPR035956">
    <property type="entry name" value="RimP_N_sf"/>
</dbReference>
<dbReference type="CDD" id="cd01734">
    <property type="entry name" value="YlxS_C"/>
    <property type="match status" value="1"/>
</dbReference>
<dbReference type="GO" id="GO:0000028">
    <property type="term" value="P:ribosomal small subunit assembly"/>
    <property type="evidence" value="ECO:0007669"/>
    <property type="project" value="TreeGrafter"/>
</dbReference>
<proteinExistence type="inferred from homology"/>
<dbReference type="NCBIfam" id="NF000927">
    <property type="entry name" value="PRK00092.1-1"/>
    <property type="match status" value="1"/>
</dbReference>
<dbReference type="InterPro" id="IPR028998">
    <property type="entry name" value="RimP_C"/>
</dbReference>
<dbReference type="InterPro" id="IPR028989">
    <property type="entry name" value="RimP_N"/>
</dbReference>
<accession>A0A075NVT5</accession>
<dbReference type="eggNOG" id="COG0779">
    <property type="taxonomic scope" value="Bacteria"/>
</dbReference>
<feature type="domain" description="Ribosome maturation factor RimP N-terminal" evidence="4">
    <location>
        <begin position="11"/>
        <end position="83"/>
    </location>
</feature>
<reference evidence="7 9" key="2">
    <citation type="journal article" date="2018" name="Nat. Biotechnol.">
        <title>A standardized bacterial taxonomy based on genome phylogeny substantially revises the tree of life.</title>
        <authorList>
            <person name="Parks D.H."/>
            <person name="Chuvochina M."/>
            <person name="Waite D.W."/>
            <person name="Rinke C."/>
            <person name="Skarshewski A."/>
            <person name="Chaumeil P.A."/>
            <person name="Hugenholtz P."/>
        </authorList>
    </citation>
    <scope>NUCLEOTIDE SEQUENCE [LARGE SCALE GENOMIC DNA]</scope>
    <source>
        <strain evidence="7">UBA11978</strain>
    </source>
</reference>
<dbReference type="STRING" id="589873.EP12_08865"/>
<dbReference type="KEGG" id="aaus:EP12_08865"/>
<dbReference type="AlphaFoldDB" id="A0A075NVT5"/>
<evidence type="ECO:0000313" key="7">
    <source>
        <dbReference type="EMBL" id="HAW76645.1"/>
    </source>
</evidence>
<dbReference type="Pfam" id="PF02576">
    <property type="entry name" value="RimP_N"/>
    <property type="match status" value="1"/>
</dbReference>